<feature type="chain" id="PRO_5045710483" evidence="1">
    <location>
        <begin position="28"/>
        <end position="80"/>
    </location>
</feature>
<keyword evidence="1" id="KW-0732">Signal</keyword>
<evidence type="ECO:0000256" key="1">
    <source>
        <dbReference type="SAM" id="SignalP"/>
    </source>
</evidence>
<dbReference type="EMBL" id="BAAARK010000004">
    <property type="protein sequence ID" value="GAA2654295.1"/>
    <property type="molecule type" value="Genomic_DNA"/>
</dbReference>
<organism evidence="2 3">
    <name type="scientific">Streptomyces lunalinharesii</name>
    <dbReference type="NCBI Taxonomy" id="333384"/>
    <lineage>
        <taxon>Bacteria</taxon>
        <taxon>Bacillati</taxon>
        <taxon>Actinomycetota</taxon>
        <taxon>Actinomycetes</taxon>
        <taxon>Kitasatosporales</taxon>
        <taxon>Streptomycetaceae</taxon>
        <taxon>Streptomyces</taxon>
    </lineage>
</organism>
<keyword evidence="3" id="KW-1185">Reference proteome</keyword>
<proteinExistence type="predicted"/>
<dbReference type="Proteomes" id="UP001500994">
    <property type="component" value="Unassembled WGS sequence"/>
</dbReference>
<gene>
    <name evidence="2" type="ORF">GCM10009864_19280</name>
</gene>
<name>A0ABN3RJS5_9ACTN</name>
<evidence type="ECO:0000313" key="2">
    <source>
        <dbReference type="EMBL" id="GAA2654295.1"/>
    </source>
</evidence>
<accession>A0ABN3RJS5</accession>
<evidence type="ECO:0000313" key="3">
    <source>
        <dbReference type="Proteomes" id="UP001500994"/>
    </source>
</evidence>
<reference evidence="2 3" key="1">
    <citation type="journal article" date="2019" name="Int. J. Syst. Evol. Microbiol.">
        <title>The Global Catalogue of Microorganisms (GCM) 10K type strain sequencing project: providing services to taxonomists for standard genome sequencing and annotation.</title>
        <authorList>
            <consortium name="The Broad Institute Genomics Platform"/>
            <consortium name="The Broad Institute Genome Sequencing Center for Infectious Disease"/>
            <person name="Wu L."/>
            <person name="Ma J."/>
        </authorList>
    </citation>
    <scope>NUCLEOTIDE SEQUENCE [LARGE SCALE GENOMIC DNA]</scope>
    <source>
        <strain evidence="2 3">JCM 16374</strain>
    </source>
</reference>
<protein>
    <submittedName>
        <fullName evidence="2">Uncharacterized protein</fullName>
    </submittedName>
</protein>
<sequence length="80" mass="7872">MTKPRTVLTAVALAVSATAFIAPAATAAAPTAKTGVTENTDPQFCPPATAAGCAVVGTFGRALHAVGDLYSGSTYSDADN</sequence>
<comment type="caution">
    <text evidence="2">The sequence shown here is derived from an EMBL/GenBank/DDBJ whole genome shotgun (WGS) entry which is preliminary data.</text>
</comment>
<feature type="signal peptide" evidence="1">
    <location>
        <begin position="1"/>
        <end position="27"/>
    </location>
</feature>